<proteinExistence type="inferred from homology"/>
<dbReference type="InterPro" id="IPR043502">
    <property type="entry name" value="DNA/RNA_pol_sf"/>
</dbReference>
<keyword evidence="7 14" id="KW-0479">Metal-binding</keyword>
<evidence type="ECO:0000256" key="10">
    <source>
        <dbReference type="ARBA" id="ARBA00022918"/>
    </source>
</evidence>
<dbReference type="GO" id="GO:0000333">
    <property type="term" value="C:telomerase catalytic core complex"/>
    <property type="evidence" value="ECO:0007669"/>
    <property type="project" value="TreeGrafter"/>
</dbReference>
<evidence type="ECO:0000256" key="4">
    <source>
        <dbReference type="ARBA" id="ARBA00022454"/>
    </source>
</evidence>
<feature type="domain" description="Reverse transcriptase" evidence="15">
    <location>
        <begin position="240"/>
        <end position="487"/>
    </location>
</feature>
<dbReference type="GO" id="GO:0042162">
    <property type="term" value="F:telomeric DNA binding"/>
    <property type="evidence" value="ECO:0007669"/>
    <property type="project" value="TreeGrafter"/>
</dbReference>
<evidence type="ECO:0000256" key="2">
    <source>
        <dbReference type="ARBA" id="ARBA00012493"/>
    </source>
</evidence>
<evidence type="ECO:0000256" key="13">
    <source>
        <dbReference type="ARBA" id="ARBA00048173"/>
    </source>
</evidence>
<dbReference type="GO" id="GO:0046872">
    <property type="term" value="F:metal ion binding"/>
    <property type="evidence" value="ECO:0007669"/>
    <property type="project" value="UniProtKB-KW"/>
</dbReference>
<dbReference type="EC" id="2.7.7.49" evidence="2 14"/>
<evidence type="ECO:0000313" key="17">
    <source>
        <dbReference type="Proteomes" id="UP000663880"/>
    </source>
</evidence>
<organism evidence="16 17">
    <name type="scientific">Pieris macdunnoughi</name>
    <dbReference type="NCBI Taxonomy" id="345717"/>
    <lineage>
        <taxon>Eukaryota</taxon>
        <taxon>Metazoa</taxon>
        <taxon>Ecdysozoa</taxon>
        <taxon>Arthropoda</taxon>
        <taxon>Hexapoda</taxon>
        <taxon>Insecta</taxon>
        <taxon>Pterygota</taxon>
        <taxon>Neoptera</taxon>
        <taxon>Endopterygota</taxon>
        <taxon>Lepidoptera</taxon>
        <taxon>Glossata</taxon>
        <taxon>Ditrysia</taxon>
        <taxon>Papilionoidea</taxon>
        <taxon>Pieridae</taxon>
        <taxon>Pierinae</taxon>
        <taxon>Pieris</taxon>
    </lineage>
</organism>
<keyword evidence="11 14" id="KW-0539">Nucleus</keyword>
<gene>
    <name evidence="16" type="ORF">PMACD_LOCUS12273</name>
</gene>
<evidence type="ECO:0000313" key="16">
    <source>
        <dbReference type="EMBL" id="CAF4912520.1"/>
    </source>
</evidence>
<keyword evidence="4 14" id="KW-0158">Chromosome</keyword>
<evidence type="ECO:0000256" key="1">
    <source>
        <dbReference type="ARBA" id="ARBA00008001"/>
    </source>
</evidence>
<dbReference type="GO" id="GO:0007004">
    <property type="term" value="P:telomere maintenance via telomerase"/>
    <property type="evidence" value="ECO:0007669"/>
    <property type="project" value="TreeGrafter"/>
</dbReference>
<reference evidence="16" key="1">
    <citation type="submission" date="2021-02" db="EMBL/GenBank/DDBJ databases">
        <authorList>
            <person name="Steward A R."/>
        </authorList>
    </citation>
    <scope>NUCLEOTIDE SEQUENCE</scope>
</reference>
<name>A0A821VSU8_9NEOP</name>
<evidence type="ECO:0000256" key="6">
    <source>
        <dbReference type="ARBA" id="ARBA00022695"/>
    </source>
</evidence>
<dbReference type="Gene3D" id="3.10.10.20">
    <property type="match status" value="1"/>
</dbReference>
<comment type="subcellular location">
    <subcellularLocation>
        <location evidence="14">Nucleus</location>
    </subcellularLocation>
    <subcellularLocation>
        <location evidence="14">Chromosome</location>
        <location evidence="14">Telomere</location>
    </subcellularLocation>
</comment>
<dbReference type="EMBL" id="CAJOBZ010000046">
    <property type="protein sequence ID" value="CAF4912520.1"/>
    <property type="molecule type" value="Genomic_DNA"/>
</dbReference>
<keyword evidence="9 14" id="KW-0779">Telomere</keyword>
<evidence type="ECO:0000256" key="7">
    <source>
        <dbReference type="ARBA" id="ARBA00022723"/>
    </source>
</evidence>
<keyword evidence="5 14" id="KW-0808">Transferase</keyword>
<comment type="similarity">
    <text evidence="1 14">Belongs to the reverse transcriptase family. Telomerase subfamily.</text>
</comment>
<dbReference type="InterPro" id="IPR003545">
    <property type="entry name" value="Telomerase_RT"/>
</dbReference>
<evidence type="ECO:0000256" key="14">
    <source>
        <dbReference type="RuleBase" id="RU365061"/>
    </source>
</evidence>
<dbReference type="PROSITE" id="PS50878">
    <property type="entry name" value="RT_POL"/>
    <property type="match status" value="1"/>
</dbReference>
<dbReference type="PANTHER" id="PTHR12066">
    <property type="entry name" value="TELOMERASE REVERSE TRANSCRIPTASE"/>
    <property type="match status" value="1"/>
</dbReference>
<dbReference type="Proteomes" id="UP000663880">
    <property type="component" value="Unassembled WGS sequence"/>
</dbReference>
<evidence type="ECO:0000256" key="9">
    <source>
        <dbReference type="ARBA" id="ARBA00022895"/>
    </source>
</evidence>
<dbReference type="AlphaFoldDB" id="A0A821VSU8"/>
<dbReference type="InterPro" id="IPR021891">
    <property type="entry name" value="Telomerase_RBD"/>
</dbReference>
<keyword evidence="6 14" id="KW-0548">Nucleotidyltransferase</keyword>
<keyword evidence="17" id="KW-1185">Reference proteome</keyword>
<dbReference type="GO" id="GO:0003720">
    <property type="term" value="F:telomerase activity"/>
    <property type="evidence" value="ECO:0007669"/>
    <property type="project" value="InterPro"/>
</dbReference>
<dbReference type="InterPro" id="IPR000477">
    <property type="entry name" value="RT_dom"/>
</dbReference>
<dbReference type="Gene3D" id="1.10.10.2210">
    <property type="match status" value="1"/>
</dbReference>
<evidence type="ECO:0000256" key="3">
    <source>
        <dbReference type="ARBA" id="ARBA00016182"/>
    </source>
</evidence>
<comment type="catalytic activity">
    <reaction evidence="13 14">
        <text>DNA(n) + a 2'-deoxyribonucleoside 5'-triphosphate = DNA(n+1) + diphosphate</text>
        <dbReference type="Rhea" id="RHEA:22508"/>
        <dbReference type="Rhea" id="RHEA-COMP:17339"/>
        <dbReference type="Rhea" id="RHEA-COMP:17340"/>
        <dbReference type="ChEBI" id="CHEBI:33019"/>
        <dbReference type="ChEBI" id="CHEBI:61560"/>
        <dbReference type="ChEBI" id="CHEBI:173112"/>
        <dbReference type="EC" id="2.7.7.49"/>
    </reaction>
</comment>
<dbReference type="OrthoDB" id="289721at2759"/>
<sequence length="703" mass="82801">MDIPICFSQYFMNKQNVRSFQNIFNINLFKSAENEEYIQNVLQDSVSEISQGLRDVLNTLRINILKYCQQDFKEVFEPPGQTKTLCPVDKGYIFNGCSSGLFKIIPKALFGNNHNLKIFQKCLKTIVYSMRKQHLIFTMLIKKWNYNVGLWTSFELNIAQNILISVLVWVFKNILSAIICLNFYVTTCKIDADENKLHYFWKYQWQSFYDKEINKLLVRRAIRKYEPYCLGKKVKKRLISQQCLAIKNIRRDIPKLHFILKPNNEVRPIVRYKNGILSISEKYKIKEKLLFLKFLSGQGGRKLETQFLTLHSDWLKRNKPKLYFIKADLRNAFGSINKSLLKRIISEKMEDFKKENSYYFKKFSVQYKELLAELQKPIYVRAGSTIFTWQSGLVQGYVYSPALSELYYSYLDKLYFSEHLAQSENQLKLFTRIVDDYLYITDCLDDAYAFINALSNYKNVNYNKTAVNFEYPGINYSDVIQFVGYTYNTQNLVVNRARNIYAGHMCYKITFSQSISNINTFLESRIGQTGIPINTLLFNLNNIDEEILWRNIFVTFCISANKFCTILSILCEDMLDYFPIYKRQVSVKLSNSIIKALSRNKPNDYMFMYCINHFRYLSYKALLLCAKKTPKCCNLVSHINVELSKSNCLFGKWRDHASRISRNGDSQKPAIKIICRRTDLRRITKTFEDLPTGFECYKNMYEV</sequence>
<dbReference type="Gene3D" id="3.30.70.2630">
    <property type="match status" value="1"/>
</dbReference>
<evidence type="ECO:0000256" key="11">
    <source>
        <dbReference type="ARBA" id="ARBA00023242"/>
    </source>
</evidence>
<protein>
    <recommendedName>
        <fullName evidence="3 14">Telomerase reverse transcriptase</fullName>
        <ecNumber evidence="2 14">2.7.7.49</ecNumber>
    </recommendedName>
    <alternativeName>
        <fullName evidence="12 14">Telomerase catalytic subunit</fullName>
    </alternativeName>
</protein>
<dbReference type="CDD" id="cd01648">
    <property type="entry name" value="TERT"/>
    <property type="match status" value="1"/>
</dbReference>
<evidence type="ECO:0000259" key="15">
    <source>
        <dbReference type="PROSITE" id="PS50878"/>
    </source>
</evidence>
<accession>A0A821VSU8</accession>
<evidence type="ECO:0000256" key="5">
    <source>
        <dbReference type="ARBA" id="ARBA00022679"/>
    </source>
</evidence>
<dbReference type="Gene3D" id="1.10.132.70">
    <property type="match status" value="1"/>
</dbReference>
<keyword evidence="10 14" id="KW-0695">RNA-directed DNA polymerase</keyword>
<dbReference type="PANTHER" id="PTHR12066:SF0">
    <property type="entry name" value="TELOMERASE REVERSE TRANSCRIPTASE"/>
    <property type="match status" value="1"/>
</dbReference>
<dbReference type="SUPFAM" id="SSF56672">
    <property type="entry name" value="DNA/RNA polymerases"/>
    <property type="match status" value="1"/>
</dbReference>
<dbReference type="GO" id="GO:0070034">
    <property type="term" value="F:telomerase RNA binding"/>
    <property type="evidence" value="ECO:0007669"/>
    <property type="project" value="TreeGrafter"/>
</dbReference>
<keyword evidence="8 14" id="KW-0460">Magnesium</keyword>
<dbReference type="GO" id="GO:0000781">
    <property type="term" value="C:chromosome, telomeric region"/>
    <property type="evidence" value="ECO:0007669"/>
    <property type="project" value="UniProtKB-SubCell"/>
</dbReference>
<comment type="function">
    <text evidence="14">Telomerase is a ribonucleoprotein enzyme essential for the replication of chromosome termini in most eukaryotes. It elongates telomeres. It is a reverse transcriptase that adds simple sequence repeats to chromosome ends by copying a template sequence within the RNA component of the enzyme.</text>
</comment>
<evidence type="ECO:0000256" key="8">
    <source>
        <dbReference type="ARBA" id="ARBA00022842"/>
    </source>
</evidence>
<dbReference type="Pfam" id="PF12009">
    <property type="entry name" value="Telomerase_RBD"/>
    <property type="match status" value="1"/>
</dbReference>
<comment type="caution">
    <text evidence="16">The sequence shown here is derived from an EMBL/GenBank/DDBJ whole genome shotgun (WGS) entry which is preliminary data.</text>
</comment>
<evidence type="ECO:0000256" key="12">
    <source>
        <dbReference type="ARBA" id="ARBA00032044"/>
    </source>
</evidence>